<dbReference type="AlphaFoldDB" id="A0A6N6RFY7"/>
<accession>A0A6N6RFY7</accession>
<keyword evidence="3" id="KW-1185">Reference proteome</keyword>
<name>A0A6N6RFY7_9FLAO</name>
<evidence type="ECO:0000256" key="1">
    <source>
        <dbReference type="SAM" id="SignalP"/>
    </source>
</evidence>
<dbReference type="OrthoDB" id="9815657at2"/>
<dbReference type="Proteomes" id="UP000468650">
    <property type="component" value="Unassembled WGS sequence"/>
</dbReference>
<protein>
    <recommendedName>
        <fullName evidence="4">Lipoprotein</fullName>
    </recommendedName>
</protein>
<dbReference type="RefSeq" id="WP_151668057.1">
    <property type="nucleotide sequence ID" value="NZ_WBVO01000010.1"/>
</dbReference>
<evidence type="ECO:0000313" key="3">
    <source>
        <dbReference type="Proteomes" id="UP000468650"/>
    </source>
</evidence>
<keyword evidence="1" id="KW-0732">Signal</keyword>
<proteinExistence type="predicted"/>
<organism evidence="2 3">
    <name type="scientific">Phaeocystidibacter luteus</name>
    <dbReference type="NCBI Taxonomy" id="911197"/>
    <lineage>
        <taxon>Bacteria</taxon>
        <taxon>Pseudomonadati</taxon>
        <taxon>Bacteroidota</taxon>
        <taxon>Flavobacteriia</taxon>
        <taxon>Flavobacteriales</taxon>
        <taxon>Phaeocystidibacteraceae</taxon>
        <taxon>Phaeocystidibacter</taxon>
    </lineage>
</organism>
<reference evidence="2 3" key="1">
    <citation type="submission" date="2019-09" db="EMBL/GenBank/DDBJ databases">
        <title>Genomes of family Cryomorphaceae.</title>
        <authorList>
            <person name="Bowman J.P."/>
        </authorList>
    </citation>
    <scope>NUCLEOTIDE SEQUENCE [LARGE SCALE GENOMIC DNA]</scope>
    <source>
        <strain evidence="2 3">LMG 25704</strain>
    </source>
</reference>
<sequence length="132" mass="14983">MKRILPLLLLVICMYGCSKTAEFNRVIDYSEPFTLTRIGQDSASGYDVFLSENLPLESEKSERIRRFLNTHSDGWNTNISSIIGDMTVSQGDFRMIYSEGAESVSITYLDKNGRPTQLSRRIEPGALDFLFD</sequence>
<feature type="signal peptide" evidence="1">
    <location>
        <begin position="1"/>
        <end position="20"/>
    </location>
</feature>
<evidence type="ECO:0008006" key="4">
    <source>
        <dbReference type="Google" id="ProtNLM"/>
    </source>
</evidence>
<evidence type="ECO:0000313" key="2">
    <source>
        <dbReference type="EMBL" id="KAB2807716.1"/>
    </source>
</evidence>
<dbReference type="EMBL" id="WBVO01000010">
    <property type="protein sequence ID" value="KAB2807716.1"/>
    <property type="molecule type" value="Genomic_DNA"/>
</dbReference>
<feature type="chain" id="PRO_5026818615" description="Lipoprotein" evidence="1">
    <location>
        <begin position="21"/>
        <end position="132"/>
    </location>
</feature>
<comment type="caution">
    <text evidence="2">The sequence shown here is derived from an EMBL/GenBank/DDBJ whole genome shotgun (WGS) entry which is preliminary data.</text>
</comment>
<gene>
    <name evidence="2" type="ORF">F8C67_11795</name>
</gene>